<keyword evidence="1" id="KW-0472">Membrane</keyword>
<evidence type="ECO:0000256" key="1">
    <source>
        <dbReference type="SAM" id="Phobius"/>
    </source>
</evidence>
<evidence type="ECO:0000313" key="3">
    <source>
        <dbReference type="Proteomes" id="UP001235343"/>
    </source>
</evidence>
<evidence type="ECO:0000313" key="2">
    <source>
        <dbReference type="EMBL" id="MDL4842299.1"/>
    </source>
</evidence>
<comment type="caution">
    <text evidence="2">The sequence shown here is derived from an EMBL/GenBank/DDBJ whole genome shotgun (WGS) entry which is preliminary data.</text>
</comment>
<protein>
    <submittedName>
        <fullName evidence="2">Uncharacterized protein</fullName>
    </submittedName>
</protein>
<keyword evidence="1" id="KW-0812">Transmembrane</keyword>
<organism evidence="2 3">
    <name type="scientific">Aquibacillus rhizosphaerae</name>
    <dbReference type="NCBI Taxonomy" id="3051431"/>
    <lineage>
        <taxon>Bacteria</taxon>
        <taxon>Bacillati</taxon>
        <taxon>Bacillota</taxon>
        <taxon>Bacilli</taxon>
        <taxon>Bacillales</taxon>
        <taxon>Bacillaceae</taxon>
        <taxon>Aquibacillus</taxon>
    </lineage>
</organism>
<keyword evidence="1" id="KW-1133">Transmembrane helix</keyword>
<dbReference type="RefSeq" id="WP_285933582.1">
    <property type="nucleotide sequence ID" value="NZ_JASTZU010000058.1"/>
</dbReference>
<feature type="transmembrane region" description="Helical" evidence="1">
    <location>
        <begin position="63"/>
        <end position="80"/>
    </location>
</feature>
<proteinExistence type="predicted"/>
<name>A0ABT7LA77_9BACI</name>
<dbReference type="Proteomes" id="UP001235343">
    <property type="component" value="Unassembled WGS sequence"/>
</dbReference>
<reference evidence="2 3" key="1">
    <citation type="submission" date="2023-06" db="EMBL/GenBank/DDBJ databases">
        <title>Aquibacillus rhizosphaerae LR5S19.</title>
        <authorList>
            <person name="Sun J.-Q."/>
        </authorList>
    </citation>
    <scope>NUCLEOTIDE SEQUENCE [LARGE SCALE GENOMIC DNA]</scope>
    <source>
        <strain evidence="2 3">LR5S19</strain>
    </source>
</reference>
<dbReference type="EMBL" id="JASTZU010000058">
    <property type="protein sequence ID" value="MDL4842299.1"/>
    <property type="molecule type" value="Genomic_DNA"/>
</dbReference>
<keyword evidence="3" id="KW-1185">Reference proteome</keyword>
<accession>A0ABT7LA77</accession>
<sequence length="136" mass="16344">MSFRGDAHKFYLKLNRNRKKENSIKHIRELKEVQDIRTFYNSIDTYTLKLIYYRMIKEKSGSGIIPLFVTAVPWFLFLFSKQIQEFLFQEGSLLWILFSFIYMFTLAISVIVHFREKAWAVLHIEILLDLIGDRNE</sequence>
<gene>
    <name evidence="2" type="ORF">QQS35_17815</name>
</gene>
<feature type="transmembrane region" description="Helical" evidence="1">
    <location>
        <begin position="92"/>
        <end position="114"/>
    </location>
</feature>